<dbReference type="CTD" id="33930"/>
<protein>
    <submittedName>
        <fullName evidence="6">Transport and Golgi organization protein 1 isoform X1</fullName>
    </submittedName>
</protein>
<feature type="signal peptide" evidence="4">
    <location>
        <begin position="1"/>
        <end position="22"/>
    </location>
</feature>
<dbReference type="Proteomes" id="UP000694866">
    <property type="component" value="Unplaced"/>
</dbReference>
<feature type="chain" id="PRO_5040512989" evidence="4">
    <location>
        <begin position="23"/>
        <end position="1354"/>
    </location>
</feature>
<dbReference type="GO" id="GO:0006888">
    <property type="term" value="P:endoplasmic reticulum to Golgi vesicle-mediated transport"/>
    <property type="evidence" value="ECO:0007669"/>
    <property type="project" value="TreeGrafter"/>
</dbReference>
<feature type="region of interest" description="Disordered" evidence="3">
    <location>
        <begin position="604"/>
        <end position="629"/>
    </location>
</feature>
<dbReference type="GO" id="GO:0070971">
    <property type="term" value="C:endoplasmic reticulum exit site"/>
    <property type="evidence" value="ECO:0007669"/>
    <property type="project" value="TreeGrafter"/>
</dbReference>
<dbReference type="SUPFAM" id="SSF50044">
    <property type="entry name" value="SH3-domain"/>
    <property type="match status" value="1"/>
</dbReference>
<name>A0A9R1U3P5_9HYME</name>
<feature type="compositionally biased region" description="Polar residues" evidence="3">
    <location>
        <begin position="1202"/>
        <end position="1212"/>
    </location>
</feature>
<gene>
    <name evidence="6" type="primary">Tango1</name>
</gene>
<feature type="compositionally biased region" description="Pro residues" evidence="3">
    <location>
        <begin position="1249"/>
        <end position="1268"/>
    </location>
</feature>
<feature type="region of interest" description="Disordered" evidence="3">
    <location>
        <begin position="1178"/>
        <end position="1354"/>
    </location>
</feature>
<feature type="compositionally biased region" description="Pro residues" evidence="3">
    <location>
        <begin position="612"/>
        <end position="622"/>
    </location>
</feature>
<dbReference type="PANTHER" id="PTHR23158:SF33">
    <property type="entry name" value="TRANSPORT AND GOLGI ORGANIZATION PROTEIN 1"/>
    <property type="match status" value="1"/>
</dbReference>
<evidence type="ECO:0000256" key="2">
    <source>
        <dbReference type="SAM" id="Coils"/>
    </source>
</evidence>
<evidence type="ECO:0000256" key="1">
    <source>
        <dbReference type="ARBA" id="ARBA00023054"/>
    </source>
</evidence>
<proteinExistence type="predicted"/>
<dbReference type="InterPro" id="IPR036028">
    <property type="entry name" value="SH3-like_dom_sf"/>
</dbReference>
<feature type="compositionally biased region" description="Low complexity" evidence="3">
    <location>
        <begin position="364"/>
        <end position="382"/>
    </location>
</feature>
<feature type="compositionally biased region" description="Basic and acidic residues" evidence="3">
    <location>
        <begin position="1178"/>
        <end position="1187"/>
    </location>
</feature>
<accession>A0A9R1U3P5</accession>
<feature type="region of interest" description="Disordered" evidence="3">
    <location>
        <begin position="552"/>
        <end position="577"/>
    </location>
</feature>
<organism evidence="5 6">
    <name type="scientific">Fopius arisanus</name>
    <dbReference type="NCBI Taxonomy" id="64838"/>
    <lineage>
        <taxon>Eukaryota</taxon>
        <taxon>Metazoa</taxon>
        <taxon>Ecdysozoa</taxon>
        <taxon>Arthropoda</taxon>
        <taxon>Hexapoda</taxon>
        <taxon>Insecta</taxon>
        <taxon>Pterygota</taxon>
        <taxon>Neoptera</taxon>
        <taxon>Endopterygota</taxon>
        <taxon>Hymenoptera</taxon>
        <taxon>Apocrita</taxon>
        <taxon>Ichneumonoidea</taxon>
        <taxon>Braconidae</taxon>
        <taxon>Opiinae</taxon>
        <taxon>Fopius</taxon>
    </lineage>
</organism>
<evidence type="ECO:0000313" key="6">
    <source>
        <dbReference type="RefSeq" id="XP_011305952.1"/>
    </source>
</evidence>
<feature type="region of interest" description="Disordered" evidence="3">
    <location>
        <begin position="338"/>
        <end position="432"/>
    </location>
</feature>
<keyword evidence="5" id="KW-1185">Reference proteome</keyword>
<dbReference type="RefSeq" id="XP_011305952.1">
    <property type="nucleotide sequence ID" value="XM_011307650.1"/>
</dbReference>
<dbReference type="GeneID" id="105268259"/>
<keyword evidence="1 2" id="KW-0175">Coiled coil</keyword>
<dbReference type="GO" id="GO:0035459">
    <property type="term" value="P:vesicle cargo loading"/>
    <property type="evidence" value="ECO:0007669"/>
    <property type="project" value="TreeGrafter"/>
</dbReference>
<evidence type="ECO:0000256" key="3">
    <source>
        <dbReference type="SAM" id="MobiDB-lite"/>
    </source>
</evidence>
<evidence type="ECO:0000313" key="5">
    <source>
        <dbReference type="Proteomes" id="UP000694866"/>
    </source>
</evidence>
<feature type="compositionally biased region" description="Basic and acidic residues" evidence="3">
    <location>
        <begin position="345"/>
        <end position="363"/>
    </location>
</feature>
<feature type="region of interest" description="Disordered" evidence="3">
    <location>
        <begin position="649"/>
        <end position="677"/>
    </location>
</feature>
<reference evidence="6" key="1">
    <citation type="submission" date="2025-08" db="UniProtKB">
        <authorList>
            <consortium name="RefSeq"/>
        </authorList>
    </citation>
    <scope>IDENTIFICATION</scope>
    <source>
        <strain evidence="6">USDA-PBARC FA_bdor</strain>
        <tissue evidence="6">Whole organism</tissue>
    </source>
</reference>
<evidence type="ECO:0000256" key="4">
    <source>
        <dbReference type="SAM" id="SignalP"/>
    </source>
</evidence>
<dbReference type="OrthoDB" id="6627676at2759"/>
<feature type="coiled-coil region" evidence="2">
    <location>
        <begin position="768"/>
        <end position="844"/>
    </location>
</feature>
<feature type="compositionally biased region" description="Basic and acidic residues" evidence="3">
    <location>
        <begin position="1325"/>
        <end position="1337"/>
    </location>
</feature>
<sequence length="1354" mass="149258">MMGLKILPEHLVLIVIVTLCEILPCTPEISNKRLCADPKCSVPISEAKTVSTYHSRDKDILSFPAHTDVIVFSKDTGSRKDLWGVTIHGKRGYIPKEFLLEKRVFKKLALLQEVPTERIPPENVSKDHKIVDKVPPGFVDSSINSGSPSGISPQVAPSFEVVDGTTIPFSNEEPKDESYATKIPHTPVTVDEQPILSVHPNVVSSEINIKEILASETGSLPLTDKKKEKNDEELPEKADDKDITMKEERVVSESEENSETPQSSDGEAGDGNVQDEEVDHELVATKSASAENKSTPEEGDEGPGDTNEKGSEEEQPKKYSFNVFQTVTSIFDSLSTTDATVASENSEKVSSEVESGKIEEKNSSETSTPEEVAETTPEAPSADGKHSPEAAPTLENTSEISPETVVDEKKSSEVVSTLESPPETPPKPADDVVNLSEAVSTPENTPIIISNPVVDGKNLSEVALNPGTSTEVIPTTEKTFVDENGISNTASTSFIAPEKIIPENNSAPEAIPENADVVNETSSTNALEFDYKSTVNNERISEPIEEAHIENNHGIEDDGQPGIYQNDELSGPSRSIDGKNALDFNGFLNRNLLNVENNRQQREAPIKLEDISPPPIPEPLPQDLPEEKSSEPLESILDFPAEEIPRTLETTEVPEPFVPSSSQGPEDTLHQPPTLEGSAPTIVDSVFLSGVCETDGTCSDPHSQEEPSPEFQSGEFFDSSMGSAIEFGRNYWEALSYAALTALTTLLFSLGYYYIENRRRDGQFIAKINRLEKELLVATKECSTLDETLKSTKNKLTSIEDESFGSNEMVLSLKIELDNAHKAKSELEDQVSALEKDLEGATEAGLELERMLREILATNSAENPLAKSVEDLQARLNAQQAANESLTSALHLKTQEHDFDKLEGETSMRDLALTTQKCDQLEVEVVRITGELKEERELRNNVEEMLSGKVNGLEKQLADVNLERINLHKQLKSKTMELEDLREVVNQSNTQNIDLEKLADASHVKAEVIQLQEERDDLTMKLHELEGAHQLLEGHMKTIEEEVKSLRDECKRAEGGKREAETRLEVLSKFFEEKEAERLREEAVRLKQQGQASSTAERLQTMNEEMANDKKRIESLERVILDQEKDYKSQITSLEAKAHEQWVMARQNERRLEESKLESAQLRNRLTLIEKNLTDTESDVKLHRMEPNGDPSASPLFLGAEASSSPIMFSGTSGPPPPPPSYLYGPPLPYLPPPLPPPPGLPPYDISQRPPPLGGRLASPPPMPPLPPSSRYDGPGSLSPPPPLSPYDPRNFPGPFGNERIPPPLPPSWGDEPLPPARNTGFHPFHRDHQRTRDKGSLHSSGESLDKSHHSGKV</sequence>
<feature type="compositionally biased region" description="Basic and acidic residues" evidence="3">
    <location>
        <begin position="1344"/>
        <end position="1354"/>
    </location>
</feature>
<feature type="region of interest" description="Disordered" evidence="3">
    <location>
        <begin position="222"/>
        <end position="320"/>
    </location>
</feature>
<keyword evidence="4" id="KW-0732">Signal</keyword>
<feature type="compositionally biased region" description="Basic and acidic residues" evidence="3">
    <location>
        <begin position="223"/>
        <end position="252"/>
    </location>
</feature>
<dbReference type="KEGG" id="fas:105268259"/>
<dbReference type="PANTHER" id="PTHR23158">
    <property type="entry name" value="MELANOMA INHIBITORY ACTIVITY-RELATED"/>
    <property type="match status" value="1"/>
</dbReference>
<dbReference type="GO" id="GO:0009306">
    <property type="term" value="P:protein secretion"/>
    <property type="evidence" value="ECO:0007669"/>
    <property type="project" value="TreeGrafter"/>
</dbReference>
<dbReference type="Gene3D" id="2.30.30.40">
    <property type="entry name" value="SH3 Domains"/>
    <property type="match status" value="1"/>
</dbReference>
<dbReference type="InterPro" id="IPR051500">
    <property type="entry name" value="cTAGE_MIA/OTOR"/>
</dbReference>
<feature type="compositionally biased region" description="Pro residues" evidence="3">
    <location>
        <begin position="1214"/>
        <end position="1242"/>
    </location>
</feature>
<feature type="compositionally biased region" description="Basic and acidic residues" evidence="3">
    <location>
        <begin position="306"/>
        <end position="317"/>
    </location>
</feature>
<dbReference type="GO" id="GO:0005789">
    <property type="term" value="C:endoplasmic reticulum membrane"/>
    <property type="evidence" value="ECO:0007669"/>
    <property type="project" value="TreeGrafter"/>
</dbReference>